<keyword evidence="6" id="KW-1185">Reference proteome</keyword>
<feature type="domain" description="Peptidase S33 tripeptidyl aminopeptidase-like C-terminal" evidence="4">
    <location>
        <begin position="382"/>
        <end position="480"/>
    </location>
</feature>
<reference evidence="5 6" key="1">
    <citation type="submission" date="2016-10" db="EMBL/GenBank/DDBJ databases">
        <title>Genome sequence of the basidiomycete white-rot fungus Trametes pubescens.</title>
        <authorList>
            <person name="Makela M.R."/>
            <person name="Granchi Z."/>
            <person name="Peng M."/>
            <person name="De Vries R.P."/>
            <person name="Grigoriev I."/>
            <person name="Riley R."/>
            <person name="Hilden K."/>
        </authorList>
    </citation>
    <scope>NUCLEOTIDE SEQUENCE [LARGE SCALE GENOMIC DNA]</scope>
    <source>
        <strain evidence="5 6">FBCC735</strain>
    </source>
</reference>
<feature type="domain" description="AB hydrolase-1" evidence="3">
    <location>
        <begin position="29"/>
        <end position="216"/>
    </location>
</feature>
<evidence type="ECO:0000259" key="3">
    <source>
        <dbReference type="Pfam" id="PF00561"/>
    </source>
</evidence>
<dbReference type="InterPro" id="IPR029058">
    <property type="entry name" value="AB_hydrolase_fold"/>
</dbReference>
<dbReference type="Proteomes" id="UP000184267">
    <property type="component" value="Unassembled WGS sequence"/>
</dbReference>
<comment type="similarity">
    <text evidence="1">Belongs to the peptidase S33 family.</text>
</comment>
<dbReference type="OrthoDB" id="425534at2759"/>
<dbReference type="STRING" id="154538.A0A1M2V7T2"/>
<comment type="caution">
    <text evidence="5">The sequence shown here is derived from an EMBL/GenBank/DDBJ whole genome shotgun (WGS) entry which is preliminary data.</text>
</comment>
<dbReference type="Pfam" id="PF00561">
    <property type="entry name" value="Abhydrolase_1"/>
    <property type="match status" value="1"/>
</dbReference>
<accession>A0A1M2V7T2</accession>
<keyword evidence="2" id="KW-0378">Hydrolase</keyword>
<evidence type="ECO:0000259" key="4">
    <source>
        <dbReference type="Pfam" id="PF08386"/>
    </source>
</evidence>
<dbReference type="PANTHER" id="PTHR43248">
    <property type="entry name" value="2-SUCCINYL-6-HYDROXY-2,4-CYCLOHEXADIENE-1-CARBOXYLATE SYNTHASE"/>
    <property type="match status" value="1"/>
</dbReference>
<evidence type="ECO:0008006" key="7">
    <source>
        <dbReference type="Google" id="ProtNLM"/>
    </source>
</evidence>
<dbReference type="AlphaFoldDB" id="A0A1M2V7T2"/>
<evidence type="ECO:0000256" key="1">
    <source>
        <dbReference type="ARBA" id="ARBA00010088"/>
    </source>
</evidence>
<evidence type="ECO:0000313" key="6">
    <source>
        <dbReference type="Proteomes" id="UP000184267"/>
    </source>
</evidence>
<protein>
    <recommendedName>
        <fullName evidence="7">Tripeptidyl aminopeptidase</fullName>
    </recommendedName>
</protein>
<dbReference type="EMBL" id="MNAD01001604">
    <property type="protein sequence ID" value="OJT03597.1"/>
    <property type="molecule type" value="Genomic_DNA"/>
</dbReference>
<sequence length="512" mass="54606">MPLDYHNSSAGTGKLALIKANATAPRRGTMFLNPGGPGVSGIQTINSTSALVLNFTGGEYDIVSWDPRGVGSLTVPGDVFCFDGVDDYNAFWNGTIELNGIEMTGNFTDQADIDRLMSQAPLMQTKYEQLGQRCMNHSDGQFLQYVGTAATARDMVAMADALDGPGAPVNYWGLSYGTLLGSWFINMFPDRVGHVILDGVVDPVGFATLEAALAWSTQLVDDDHAFEGFYTACALAGPQHCSIALAGQSPAEVNDNIQMLLKTAHDATLGTNGPVPVTSGLIRATMRPEIYFPAGWASLANAVYPMFAQGVQVEAGDGSESANVSSIASAPRSSFRKRDEKDTISYSTEAILCGDSIDLTSTNMTDVFQNIIATSQNISHMFAAAWPFASYYCATWPVRAVERYQGPFNNTLANRVLVIGNTFDPATPFASAQNLTNTLGDQAALVRLNTFGHTSEAAPSQCIGNIIRAYMTNGTLPADNHGVCEVDLDFEVFPGVTVESIMANLPDGSGTR</sequence>
<dbReference type="InterPro" id="IPR013595">
    <property type="entry name" value="Pept_S33_TAP-like_C"/>
</dbReference>
<evidence type="ECO:0000256" key="2">
    <source>
        <dbReference type="ARBA" id="ARBA00022801"/>
    </source>
</evidence>
<name>A0A1M2V7T2_TRAPU</name>
<dbReference type="GO" id="GO:0016787">
    <property type="term" value="F:hydrolase activity"/>
    <property type="evidence" value="ECO:0007669"/>
    <property type="project" value="UniProtKB-KW"/>
</dbReference>
<gene>
    <name evidence="5" type="ORF">TRAPUB_5773</name>
</gene>
<dbReference type="InterPro" id="IPR051601">
    <property type="entry name" value="Serine_prot/Carboxylest_S33"/>
</dbReference>
<organism evidence="5 6">
    <name type="scientific">Trametes pubescens</name>
    <name type="common">White-rot fungus</name>
    <dbReference type="NCBI Taxonomy" id="154538"/>
    <lineage>
        <taxon>Eukaryota</taxon>
        <taxon>Fungi</taxon>
        <taxon>Dikarya</taxon>
        <taxon>Basidiomycota</taxon>
        <taxon>Agaricomycotina</taxon>
        <taxon>Agaricomycetes</taxon>
        <taxon>Polyporales</taxon>
        <taxon>Polyporaceae</taxon>
        <taxon>Trametes</taxon>
    </lineage>
</organism>
<proteinExistence type="inferred from homology"/>
<dbReference type="InterPro" id="IPR000073">
    <property type="entry name" value="AB_hydrolase_1"/>
</dbReference>
<dbReference type="Pfam" id="PF08386">
    <property type="entry name" value="Abhydrolase_4"/>
    <property type="match status" value="1"/>
</dbReference>
<dbReference type="OMA" id="YDVTAMR"/>
<dbReference type="PANTHER" id="PTHR43248:SF25">
    <property type="entry name" value="AB HYDROLASE-1 DOMAIN-CONTAINING PROTEIN-RELATED"/>
    <property type="match status" value="1"/>
</dbReference>
<dbReference type="Gene3D" id="3.40.50.1820">
    <property type="entry name" value="alpha/beta hydrolase"/>
    <property type="match status" value="1"/>
</dbReference>
<evidence type="ECO:0000313" key="5">
    <source>
        <dbReference type="EMBL" id="OJT03597.1"/>
    </source>
</evidence>
<dbReference type="SUPFAM" id="SSF53474">
    <property type="entry name" value="alpha/beta-Hydrolases"/>
    <property type="match status" value="1"/>
</dbReference>